<sequence length="200" mass="21751">MKITLVAFILLFAFTTKPLLGAAGSAPEQVVDTSGKVVRAGANYYVIPANNNGGVTLASIGQEECPMDVVAVQGSSGLAVSFTPVNPKKGVVRVSTDLNIVFSVDIYCPQSNVWKLDDYDYSTGQWFVTTGGAVGNPGWQTVSNWFKIKKYEDSYKLVYCPTVCSYCNVQCRDIGIYVDSKGNQRLALSDSPYKVQFQRA</sequence>
<dbReference type="PRINTS" id="PR00291">
    <property type="entry name" value="KUNITZINHBTR"/>
</dbReference>
<evidence type="ECO:0000256" key="1">
    <source>
        <dbReference type="SAM" id="SignalP"/>
    </source>
</evidence>
<dbReference type="SUPFAM" id="SSF50386">
    <property type="entry name" value="STI-like"/>
    <property type="match status" value="1"/>
</dbReference>
<dbReference type="AlphaFoldDB" id="A0AAE1MZZ3"/>
<gene>
    <name evidence="2" type="ORF">QN277_012166</name>
</gene>
<evidence type="ECO:0000313" key="3">
    <source>
        <dbReference type="Proteomes" id="UP001293593"/>
    </source>
</evidence>
<proteinExistence type="predicted"/>
<dbReference type="Proteomes" id="UP001293593">
    <property type="component" value="Unassembled WGS sequence"/>
</dbReference>
<protein>
    <submittedName>
        <fullName evidence="2">Uncharacterized protein</fullName>
    </submittedName>
</protein>
<reference evidence="2" key="1">
    <citation type="submission" date="2023-10" db="EMBL/GenBank/DDBJ databases">
        <title>Chromosome-level genome of the transformable northern wattle, Acacia crassicarpa.</title>
        <authorList>
            <person name="Massaro I."/>
            <person name="Sinha N.R."/>
            <person name="Poethig S."/>
            <person name="Leichty A.R."/>
        </authorList>
    </citation>
    <scope>NUCLEOTIDE SEQUENCE</scope>
    <source>
        <strain evidence="2">Acra3RX</strain>
        <tissue evidence="2">Leaf</tissue>
    </source>
</reference>
<evidence type="ECO:0000313" key="2">
    <source>
        <dbReference type="EMBL" id="KAK4280553.1"/>
    </source>
</evidence>
<dbReference type="Pfam" id="PF00197">
    <property type="entry name" value="Kunitz_legume"/>
    <property type="match status" value="1"/>
</dbReference>
<keyword evidence="3" id="KW-1185">Reference proteome</keyword>
<dbReference type="EMBL" id="JAWXYG010000002">
    <property type="protein sequence ID" value="KAK4280553.1"/>
    <property type="molecule type" value="Genomic_DNA"/>
</dbReference>
<name>A0AAE1MZZ3_9FABA</name>
<organism evidence="2 3">
    <name type="scientific">Acacia crassicarpa</name>
    <name type="common">northern wattle</name>
    <dbReference type="NCBI Taxonomy" id="499986"/>
    <lineage>
        <taxon>Eukaryota</taxon>
        <taxon>Viridiplantae</taxon>
        <taxon>Streptophyta</taxon>
        <taxon>Embryophyta</taxon>
        <taxon>Tracheophyta</taxon>
        <taxon>Spermatophyta</taxon>
        <taxon>Magnoliopsida</taxon>
        <taxon>eudicotyledons</taxon>
        <taxon>Gunneridae</taxon>
        <taxon>Pentapetalae</taxon>
        <taxon>rosids</taxon>
        <taxon>fabids</taxon>
        <taxon>Fabales</taxon>
        <taxon>Fabaceae</taxon>
        <taxon>Caesalpinioideae</taxon>
        <taxon>mimosoid clade</taxon>
        <taxon>Acacieae</taxon>
        <taxon>Acacia</taxon>
    </lineage>
</organism>
<comment type="caution">
    <text evidence="2">The sequence shown here is derived from an EMBL/GenBank/DDBJ whole genome shotgun (WGS) entry which is preliminary data.</text>
</comment>
<dbReference type="PANTHER" id="PTHR33107">
    <property type="entry name" value="KUNITZ TRYPSIN INHIBITOR 2"/>
    <property type="match status" value="1"/>
</dbReference>
<dbReference type="SMART" id="SM00452">
    <property type="entry name" value="STI"/>
    <property type="match status" value="1"/>
</dbReference>
<dbReference type="Gene3D" id="2.80.10.50">
    <property type="match status" value="1"/>
</dbReference>
<dbReference type="GO" id="GO:0004866">
    <property type="term" value="F:endopeptidase inhibitor activity"/>
    <property type="evidence" value="ECO:0007669"/>
    <property type="project" value="InterPro"/>
</dbReference>
<dbReference type="PANTHER" id="PTHR33107:SF5">
    <property type="entry name" value="KUNITZ TRYPSIN INHIBITOR 5"/>
    <property type="match status" value="1"/>
</dbReference>
<dbReference type="InterPro" id="IPR002160">
    <property type="entry name" value="Prot_inh_Kunz-lg"/>
</dbReference>
<dbReference type="InterPro" id="IPR011065">
    <property type="entry name" value="Kunitz_inhibitor_STI-like_sf"/>
</dbReference>
<feature type="chain" id="PRO_5042207358" evidence="1">
    <location>
        <begin position="22"/>
        <end position="200"/>
    </location>
</feature>
<feature type="signal peptide" evidence="1">
    <location>
        <begin position="1"/>
        <end position="21"/>
    </location>
</feature>
<dbReference type="CDD" id="cd23375">
    <property type="entry name" value="beta-trefoil_STI_VvMLP-like"/>
    <property type="match status" value="1"/>
</dbReference>
<accession>A0AAE1MZZ3</accession>
<keyword evidence="1" id="KW-0732">Signal</keyword>